<protein>
    <submittedName>
        <fullName evidence="1">Uncharacterized protein</fullName>
    </submittedName>
</protein>
<sequence length="306" mass="35870">MHGVKRSKLSKEDEDRKKKEDAEQIARYRTMVDDCLNRKDERDYSEDAFHLTNAILDFNPEFYTIWNYRRSIMLEGLFPNATLEERYSRLTSELRLTTSYLKIHPKVYWIWTHRKWCLEHIPEGPGRTSSLDVPPSSNVSEHREAVNGVAVDQAENPVIQNGSVEESISAEPARTEGTQKQGEEEEENDIEGWKKEAWGRELMLVEKMLETDSRNFHAWDYRRYVLSSLPQTFQPAKTPQTEVKYTTKKIESNFSNFSAWHQRTKELTKIWDSMRSQYEDKAGSAETEIQRMRQKGAHSVPPAYQV</sequence>
<keyword evidence="2" id="KW-1185">Reference proteome</keyword>
<accession>A0ACC2XV38</accession>
<dbReference type="EMBL" id="JASBWV010000001">
    <property type="protein sequence ID" value="KAJ9127899.1"/>
    <property type="molecule type" value="Genomic_DNA"/>
</dbReference>
<organism evidence="1 2">
    <name type="scientific">Naganishia onofrii</name>
    <dbReference type="NCBI Taxonomy" id="1851511"/>
    <lineage>
        <taxon>Eukaryota</taxon>
        <taxon>Fungi</taxon>
        <taxon>Dikarya</taxon>
        <taxon>Basidiomycota</taxon>
        <taxon>Agaricomycotina</taxon>
        <taxon>Tremellomycetes</taxon>
        <taxon>Filobasidiales</taxon>
        <taxon>Filobasidiaceae</taxon>
        <taxon>Naganishia</taxon>
    </lineage>
</organism>
<evidence type="ECO:0000313" key="2">
    <source>
        <dbReference type="Proteomes" id="UP001234202"/>
    </source>
</evidence>
<proteinExistence type="predicted"/>
<dbReference type="Proteomes" id="UP001234202">
    <property type="component" value="Unassembled WGS sequence"/>
</dbReference>
<comment type="caution">
    <text evidence="1">The sequence shown here is derived from an EMBL/GenBank/DDBJ whole genome shotgun (WGS) entry which is preliminary data.</text>
</comment>
<reference evidence="1" key="1">
    <citation type="submission" date="2023-04" db="EMBL/GenBank/DDBJ databases">
        <title>Draft Genome sequencing of Naganishia species isolated from polar environments using Oxford Nanopore Technology.</title>
        <authorList>
            <person name="Leo P."/>
            <person name="Venkateswaran K."/>
        </authorList>
    </citation>
    <scope>NUCLEOTIDE SEQUENCE</scope>
    <source>
        <strain evidence="1">DBVPG 5303</strain>
    </source>
</reference>
<gene>
    <name evidence="1" type="ORF">QFC24_000184</name>
</gene>
<evidence type="ECO:0000313" key="1">
    <source>
        <dbReference type="EMBL" id="KAJ9127899.1"/>
    </source>
</evidence>
<name>A0ACC2XV38_9TREE</name>